<gene>
    <name evidence="2" type="ORF">S01H1_76646</name>
</gene>
<dbReference type="AlphaFoldDB" id="X0YA29"/>
<organism evidence="2">
    <name type="scientific">marine sediment metagenome</name>
    <dbReference type="NCBI Taxonomy" id="412755"/>
    <lineage>
        <taxon>unclassified sequences</taxon>
        <taxon>metagenomes</taxon>
        <taxon>ecological metagenomes</taxon>
    </lineage>
</organism>
<protein>
    <submittedName>
        <fullName evidence="2">Uncharacterized protein</fullName>
    </submittedName>
</protein>
<feature type="non-terminal residue" evidence="2">
    <location>
        <position position="218"/>
    </location>
</feature>
<comment type="caution">
    <text evidence="2">The sequence shown here is derived from an EMBL/GenBank/DDBJ whole genome shotgun (WGS) entry which is preliminary data.</text>
</comment>
<evidence type="ECO:0000313" key="2">
    <source>
        <dbReference type="EMBL" id="GAG45573.1"/>
    </source>
</evidence>
<keyword evidence="1" id="KW-0472">Membrane</keyword>
<feature type="transmembrane region" description="Helical" evidence="1">
    <location>
        <begin position="21"/>
        <end position="44"/>
    </location>
</feature>
<evidence type="ECO:0000256" key="1">
    <source>
        <dbReference type="SAM" id="Phobius"/>
    </source>
</evidence>
<dbReference type="EMBL" id="BARS01051454">
    <property type="protein sequence ID" value="GAG45573.1"/>
    <property type="molecule type" value="Genomic_DNA"/>
</dbReference>
<accession>X0YA29</accession>
<keyword evidence="1" id="KW-1133">Transmembrane helix</keyword>
<reference evidence="2" key="1">
    <citation type="journal article" date="2014" name="Front. Microbiol.">
        <title>High frequency of phylogenetically diverse reductive dehalogenase-homologous genes in deep subseafloor sedimentary metagenomes.</title>
        <authorList>
            <person name="Kawai M."/>
            <person name="Futagami T."/>
            <person name="Toyoda A."/>
            <person name="Takaki Y."/>
            <person name="Nishi S."/>
            <person name="Hori S."/>
            <person name="Arai W."/>
            <person name="Tsubouchi T."/>
            <person name="Morono Y."/>
            <person name="Uchiyama I."/>
            <person name="Ito T."/>
            <person name="Fujiyama A."/>
            <person name="Inagaki F."/>
            <person name="Takami H."/>
        </authorList>
    </citation>
    <scope>NUCLEOTIDE SEQUENCE</scope>
    <source>
        <strain evidence="2">Expedition CK06-06</strain>
    </source>
</reference>
<sequence length="218" mass="24495">MNAQDTRLKTQDTRLKTKDSGLWSGVCGLVSGIFLMSAMPAPVLPAQKTRVQVSTASGAALPLGMTKSIERVKYNNPGLIVDLGVGLWAWPLPMDYDSDGDYDIVASCPDKPYNGMYFFENTSGNIKMPVFKPAVRIGVGHRNIRPSYFNGKVRLLLPAKEIVDFREPVRQLHSNQRRPDGLGNQFKKTRTIYPTTNVHRSKERVRANQWQYCDYDGD</sequence>
<proteinExistence type="predicted"/>
<keyword evidence="1" id="KW-0812">Transmembrane</keyword>
<name>X0YA29_9ZZZZ</name>